<accession>A0A8X6Q8B1</accession>
<dbReference type="InterPro" id="IPR036734">
    <property type="entry name" value="Neur_chan_lig-bd_sf"/>
</dbReference>
<dbReference type="Pfam" id="PF02931">
    <property type="entry name" value="Neur_chan_LBD"/>
    <property type="match status" value="1"/>
</dbReference>
<gene>
    <name evidence="3" type="primary">chrna1-a</name>
    <name evidence="3" type="ORF">NPIL_678321</name>
</gene>
<dbReference type="OrthoDB" id="6415331at2759"/>
<dbReference type="AlphaFoldDB" id="A0A8X6Q8B1"/>
<dbReference type="EMBL" id="BMAW01076350">
    <property type="protein sequence ID" value="GFU01156.1"/>
    <property type="molecule type" value="Genomic_DNA"/>
</dbReference>
<evidence type="ECO:0000313" key="3">
    <source>
        <dbReference type="EMBL" id="GFU01156.1"/>
    </source>
</evidence>
<keyword evidence="3" id="KW-0675">Receptor</keyword>
<dbReference type="InterPro" id="IPR006201">
    <property type="entry name" value="Neur_channel"/>
</dbReference>
<keyword evidence="4" id="KW-1185">Reference proteome</keyword>
<name>A0A8X6Q8B1_NEPPI</name>
<dbReference type="Proteomes" id="UP000887013">
    <property type="component" value="Unassembled WGS sequence"/>
</dbReference>
<dbReference type="FunFam" id="2.70.170.10:FF:000028">
    <property type="entry name" value="AcetylCholine Receptor"/>
    <property type="match status" value="1"/>
</dbReference>
<evidence type="ECO:0000259" key="2">
    <source>
        <dbReference type="Pfam" id="PF02931"/>
    </source>
</evidence>
<dbReference type="Gene3D" id="2.70.170.10">
    <property type="entry name" value="Neurotransmitter-gated ion-channel ligand-binding domain"/>
    <property type="match status" value="1"/>
</dbReference>
<feature type="domain" description="Neurotransmitter-gated ion-channel ligand-binding" evidence="2">
    <location>
        <begin position="27"/>
        <end position="237"/>
    </location>
</feature>
<comment type="caution">
    <text evidence="3">The sequence shown here is derived from an EMBL/GenBank/DDBJ whole genome shotgun (WGS) entry which is preliminary data.</text>
</comment>
<reference evidence="3" key="1">
    <citation type="submission" date="2020-08" db="EMBL/GenBank/DDBJ databases">
        <title>Multicomponent nature underlies the extraordinary mechanical properties of spider dragline silk.</title>
        <authorList>
            <person name="Kono N."/>
            <person name="Nakamura H."/>
            <person name="Mori M."/>
            <person name="Yoshida Y."/>
            <person name="Ohtoshi R."/>
            <person name="Malay A.D."/>
            <person name="Moran D.A.P."/>
            <person name="Tomita M."/>
            <person name="Numata K."/>
            <person name="Arakawa K."/>
        </authorList>
    </citation>
    <scope>NUCLEOTIDE SEQUENCE</scope>
</reference>
<dbReference type="GO" id="GO:0004888">
    <property type="term" value="F:transmembrane signaling receptor activity"/>
    <property type="evidence" value="ECO:0007669"/>
    <property type="project" value="InterPro"/>
</dbReference>
<dbReference type="SUPFAM" id="SSF63712">
    <property type="entry name" value="Nicotinic receptor ligand binding domain-like"/>
    <property type="match status" value="1"/>
</dbReference>
<protein>
    <submittedName>
        <fullName evidence="3">Acetylcholine receptor subunit alpha-1-A</fullName>
    </submittedName>
</protein>
<dbReference type="GO" id="GO:0016020">
    <property type="term" value="C:membrane"/>
    <property type="evidence" value="ECO:0007669"/>
    <property type="project" value="InterPro"/>
</dbReference>
<feature type="signal peptide" evidence="1">
    <location>
        <begin position="1"/>
        <end position="19"/>
    </location>
</feature>
<evidence type="ECO:0000256" key="1">
    <source>
        <dbReference type="SAM" id="SignalP"/>
    </source>
</evidence>
<evidence type="ECO:0000313" key="4">
    <source>
        <dbReference type="Proteomes" id="UP000887013"/>
    </source>
</evidence>
<feature type="chain" id="PRO_5036468932" evidence="1">
    <location>
        <begin position="20"/>
        <end position="243"/>
    </location>
</feature>
<dbReference type="InterPro" id="IPR006202">
    <property type="entry name" value="Neur_chan_lig-bd"/>
</dbReference>
<dbReference type="GO" id="GO:0005230">
    <property type="term" value="F:extracellular ligand-gated monoatomic ion channel activity"/>
    <property type="evidence" value="ECO:0007669"/>
    <property type="project" value="InterPro"/>
</dbReference>
<dbReference type="PANTHER" id="PTHR18945">
    <property type="entry name" value="NEUROTRANSMITTER GATED ION CHANNEL"/>
    <property type="match status" value="1"/>
</dbReference>
<organism evidence="3 4">
    <name type="scientific">Nephila pilipes</name>
    <name type="common">Giant wood spider</name>
    <name type="synonym">Nephila maculata</name>
    <dbReference type="NCBI Taxonomy" id="299642"/>
    <lineage>
        <taxon>Eukaryota</taxon>
        <taxon>Metazoa</taxon>
        <taxon>Ecdysozoa</taxon>
        <taxon>Arthropoda</taxon>
        <taxon>Chelicerata</taxon>
        <taxon>Arachnida</taxon>
        <taxon>Araneae</taxon>
        <taxon>Araneomorphae</taxon>
        <taxon>Entelegynae</taxon>
        <taxon>Araneoidea</taxon>
        <taxon>Nephilidae</taxon>
        <taxon>Nephila</taxon>
    </lineage>
</organism>
<proteinExistence type="predicted"/>
<sequence>MLGFKISLCFCLFILTAYADEHTKTESDLRRALFEHYDKLVRPVRSVNDVISVEAELAPVGIKDVDVKDKTIKIDTWLYVRWEDQYLRWDPTEYGNLGELSLSASEVWKPDLSVYTATPDTYLLPTVHTNVVIFHNGTVLWVPPFTVKSRCIPSDSPVAEDTFQCTISLGSWTYDVTRVTVKEREQNILEGMGRDSYHDTDEKWNLESMVAHSEQKLYSCCPNAYSLLKFDLLFRKKHRAGDD</sequence>
<keyword evidence="1" id="KW-0732">Signal</keyword>